<gene>
    <name evidence="1" type="ORF">LCGC14_0282640</name>
</gene>
<name>A0A0F9TVP2_9ZZZZ</name>
<organism evidence="1">
    <name type="scientific">marine sediment metagenome</name>
    <dbReference type="NCBI Taxonomy" id="412755"/>
    <lineage>
        <taxon>unclassified sequences</taxon>
        <taxon>metagenomes</taxon>
        <taxon>ecological metagenomes</taxon>
    </lineage>
</organism>
<reference evidence="1" key="1">
    <citation type="journal article" date="2015" name="Nature">
        <title>Complex archaea that bridge the gap between prokaryotes and eukaryotes.</title>
        <authorList>
            <person name="Spang A."/>
            <person name="Saw J.H."/>
            <person name="Jorgensen S.L."/>
            <person name="Zaremba-Niedzwiedzka K."/>
            <person name="Martijn J."/>
            <person name="Lind A.E."/>
            <person name="van Eijk R."/>
            <person name="Schleper C."/>
            <person name="Guy L."/>
            <person name="Ettema T.J."/>
        </authorList>
    </citation>
    <scope>NUCLEOTIDE SEQUENCE</scope>
</reference>
<dbReference type="EMBL" id="LAZR01000163">
    <property type="protein sequence ID" value="KKN85095.1"/>
    <property type="molecule type" value="Genomic_DNA"/>
</dbReference>
<proteinExistence type="predicted"/>
<comment type="caution">
    <text evidence="1">The sequence shown here is derived from an EMBL/GenBank/DDBJ whole genome shotgun (WGS) entry which is preliminary data.</text>
</comment>
<accession>A0A0F9TVP2</accession>
<evidence type="ECO:0000313" key="1">
    <source>
        <dbReference type="EMBL" id="KKN85095.1"/>
    </source>
</evidence>
<sequence length="49" mass="5364">MSSEKRPQVTVEKVVSAKTGDITHSDPEWILAVEEAHKARASNSQRMGA</sequence>
<dbReference type="AlphaFoldDB" id="A0A0F9TVP2"/>
<protein>
    <submittedName>
        <fullName evidence="1">Uncharacterized protein</fullName>
    </submittedName>
</protein>